<keyword evidence="2" id="KW-0812">Transmembrane</keyword>
<gene>
    <name evidence="3" type="ORF">GWO12_07490</name>
</gene>
<dbReference type="AlphaFoldDB" id="A0AAE4Z808"/>
<feature type="compositionally biased region" description="Basic and acidic residues" evidence="1">
    <location>
        <begin position="74"/>
        <end position="83"/>
    </location>
</feature>
<accession>A0AAE4Z808</accession>
<feature type="transmembrane region" description="Helical" evidence="2">
    <location>
        <begin position="44"/>
        <end position="66"/>
    </location>
</feature>
<evidence type="ECO:0000313" key="4">
    <source>
        <dbReference type="Proteomes" id="UP000702544"/>
    </source>
</evidence>
<evidence type="ECO:0000256" key="2">
    <source>
        <dbReference type="SAM" id="Phobius"/>
    </source>
</evidence>
<keyword evidence="2" id="KW-0472">Membrane</keyword>
<comment type="caution">
    <text evidence="3">The sequence shown here is derived from an EMBL/GenBank/DDBJ whole genome shotgun (WGS) entry which is preliminary data.</text>
</comment>
<proteinExistence type="predicted"/>
<dbReference type="EMBL" id="JAACAK010000049">
    <property type="protein sequence ID" value="NIR74944.1"/>
    <property type="molecule type" value="Genomic_DNA"/>
</dbReference>
<feature type="region of interest" description="Disordered" evidence="1">
    <location>
        <begin position="69"/>
        <end position="112"/>
    </location>
</feature>
<name>A0AAE4Z808_9BACT</name>
<organism evidence="3 4">
    <name type="scientific">Candidatus Kutchimonas denitrificans</name>
    <dbReference type="NCBI Taxonomy" id="3056748"/>
    <lineage>
        <taxon>Bacteria</taxon>
        <taxon>Pseudomonadati</taxon>
        <taxon>Gemmatimonadota</taxon>
        <taxon>Gemmatimonadia</taxon>
        <taxon>Candidatus Palauibacterales</taxon>
        <taxon>Candidatus Palauibacteraceae</taxon>
        <taxon>Candidatus Kutchimonas</taxon>
    </lineage>
</organism>
<sequence>MKKRIQAFALVFLTAAVIFFAMQNALETVPVAFLVWDFQASVSLLVLLPLLVGLVMGAATAVYVAARRRGAGRQKPERPKSEGETAEPQALEAPGPGGAAPGTKDEEEIGAG</sequence>
<reference evidence="3 4" key="1">
    <citation type="submission" date="2020-01" db="EMBL/GenBank/DDBJ databases">
        <title>Genomes assembled from Gulf of Kutch pelagic sediment metagenomes.</title>
        <authorList>
            <person name="Chandrashekar M."/>
            <person name="Mahajan M.S."/>
            <person name="Dave K.J."/>
            <person name="Vatsa P."/>
            <person name="Nathani N.M."/>
        </authorList>
    </citation>
    <scope>NUCLEOTIDE SEQUENCE [LARGE SCALE GENOMIC DNA]</scope>
    <source>
        <strain evidence="3">KS3-K002</strain>
    </source>
</reference>
<dbReference type="Proteomes" id="UP000702544">
    <property type="component" value="Unassembled WGS sequence"/>
</dbReference>
<evidence type="ECO:0000256" key="1">
    <source>
        <dbReference type="SAM" id="MobiDB-lite"/>
    </source>
</evidence>
<keyword evidence="2" id="KW-1133">Transmembrane helix</keyword>
<evidence type="ECO:0000313" key="3">
    <source>
        <dbReference type="EMBL" id="NIR74944.1"/>
    </source>
</evidence>
<protein>
    <submittedName>
        <fullName evidence="3">DUF1049 domain-containing protein</fullName>
    </submittedName>
</protein>